<dbReference type="GO" id="GO:0003677">
    <property type="term" value="F:DNA binding"/>
    <property type="evidence" value="ECO:0007669"/>
    <property type="project" value="UniProtKB-KW"/>
</dbReference>
<dbReference type="Gene3D" id="1.10.10.10">
    <property type="entry name" value="Winged helix-like DNA-binding domain superfamily/Winged helix DNA-binding domain"/>
    <property type="match status" value="1"/>
</dbReference>
<dbReference type="Gene3D" id="1.10.8.60">
    <property type="match status" value="1"/>
</dbReference>
<dbReference type="InterPro" id="IPR036388">
    <property type="entry name" value="WH-like_DNA-bd_sf"/>
</dbReference>
<dbReference type="PANTHER" id="PTHR32071">
    <property type="entry name" value="TRANSCRIPTIONAL REGULATORY PROTEIN"/>
    <property type="match status" value="1"/>
</dbReference>
<feature type="domain" description="Sigma-54 factor interaction" evidence="3">
    <location>
        <begin position="344"/>
        <end position="569"/>
    </location>
</feature>
<organism evidence="4 5">
    <name type="scientific">Dethiosulfatibacter aminovorans DSM 17477</name>
    <dbReference type="NCBI Taxonomy" id="1121476"/>
    <lineage>
        <taxon>Bacteria</taxon>
        <taxon>Bacillati</taxon>
        <taxon>Bacillota</taxon>
        <taxon>Tissierellia</taxon>
        <taxon>Dethiosulfatibacter</taxon>
    </lineage>
</organism>
<dbReference type="CDD" id="cd00009">
    <property type="entry name" value="AAA"/>
    <property type="match status" value="1"/>
</dbReference>
<protein>
    <submittedName>
        <fullName evidence="4">Transcriptional regulator containing PAS, AAA-type ATPase, and DNA-binding Fis domains</fullName>
    </submittedName>
</protein>
<dbReference type="Pfam" id="PF25601">
    <property type="entry name" value="AAA_lid_14"/>
    <property type="match status" value="1"/>
</dbReference>
<dbReference type="PROSITE" id="PS50045">
    <property type="entry name" value="SIGMA54_INTERACT_4"/>
    <property type="match status" value="1"/>
</dbReference>
<dbReference type="SUPFAM" id="SSF52540">
    <property type="entry name" value="P-loop containing nucleoside triphosphate hydrolases"/>
    <property type="match status" value="1"/>
</dbReference>
<keyword evidence="1" id="KW-0547">Nucleotide-binding</keyword>
<gene>
    <name evidence="4" type="ORF">SAMN02745751_00106</name>
</gene>
<dbReference type="EMBL" id="FQZL01000004">
    <property type="protein sequence ID" value="SHI35342.1"/>
    <property type="molecule type" value="Genomic_DNA"/>
</dbReference>
<dbReference type="RefSeq" id="WP_073045494.1">
    <property type="nucleotide sequence ID" value="NZ_FQZL01000004.1"/>
</dbReference>
<dbReference type="Gene3D" id="3.30.450.20">
    <property type="entry name" value="PAS domain"/>
    <property type="match status" value="1"/>
</dbReference>
<keyword evidence="2" id="KW-0067">ATP-binding</keyword>
<keyword evidence="4" id="KW-0238">DNA-binding</keyword>
<dbReference type="SMART" id="SM00382">
    <property type="entry name" value="AAA"/>
    <property type="match status" value="1"/>
</dbReference>
<accession>A0A1M6AFZ7</accession>
<evidence type="ECO:0000256" key="2">
    <source>
        <dbReference type="ARBA" id="ARBA00022840"/>
    </source>
</evidence>
<dbReference type="InterPro" id="IPR003593">
    <property type="entry name" value="AAA+_ATPase"/>
</dbReference>
<evidence type="ECO:0000256" key="1">
    <source>
        <dbReference type="ARBA" id="ARBA00022741"/>
    </source>
</evidence>
<dbReference type="AlphaFoldDB" id="A0A1M6AFZ7"/>
<dbReference type="GO" id="GO:0005524">
    <property type="term" value="F:ATP binding"/>
    <property type="evidence" value="ECO:0007669"/>
    <property type="project" value="UniProtKB-KW"/>
</dbReference>
<name>A0A1M6AFZ7_9FIRM</name>
<evidence type="ECO:0000313" key="4">
    <source>
        <dbReference type="EMBL" id="SHI35342.1"/>
    </source>
</evidence>
<dbReference type="GO" id="GO:0006355">
    <property type="term" value="P:regulation of DNA-templated transcription"/>
    <property type="evidence" value="ECO:0007669"/>
    <property type="project" value="InterPro"/>
</dbReference>
<dbReference type="Pfam" id="PF00158">
    <property type="entry name" value="Sigma54_activat"/>
    <property type="match status" value="1"/>
</dbReference>
<dbReference type="STRING" id="1121476.SAMN02745751_00106"/>
<dbReference type="InterPro" id="IPR025943">
    <property type="entry name" value="Sigma_54_int_dom_ATP-bd_2"/>
</dbReference>
<dbReference type="PROSITE" id="PS00675">
    <property type="entry name" value="SIGMA54_INTERACT_1"/>
    <property type="match status" value="1"/>
</dbReference>
<reference evidence="4 5" key="1">
    <citation type="submission" date="2016-11" db="EMBL/GenBank/DDBJ databases">
        <authorList>
            <person name="Jaros S."/>
            <person name="Januszkiewicz K."/>
            <person name="Wedrychowicz H."/>
        </authorList>
    </citation>
    <scope>NUCLEOTIDE SEQUENCE [LARGE SCALE GENOMIC DNA]</scope>
    <source>
        <strain evidence="4 5">DSM 17477</strain>
    </source>
</reference>
<dbReference type="InterPro" id="IPR025662">
    <property type="entry name" value="Sigma_54_int_dom_ATP-bd_1"/>
</dbReference>
<dbReference type="PANTHER" id="PTHR32071:SF57">
    <property type="entry name" value="C4-DICARBOXYLATE TRANSPORT TRANSCRIPTIONAL REGULATORY PROTEIN DCTD"/>
    <property type="match status" value="1"/>
</dbReference>
<dbReference type="Gene3D" id="3.40.50.300">
    <property type="entry name" value="P-loop containing nucleotide triphosphate hydrolases"/>
    <property type="match status" value="1"/>
</dbReference>
<dbReference type="InterPro" id="IPR027417">
    <property type="entry name" value="P-loop_NTPase"/>
</dbReference>
<proteinExistence type="predicted"/>
<dbReference type="OrthoDB" id="5411866at2"/>
<dbReference type="InterPro" id="IPR002078">
    <property type="entry name" value="Sigma_54_int"/>
</dbReference>
<dbReference type="PROSITE" id="PS00676">
    <property type="entry name" value="SIGMA54_INTERACT_2"/>
    <property type="match status" value="1"/>
</dbReference>
<sequence>METKHILMLTMNHSAGEFYRKTLFELFPANSIDVVVHTPSSYAQEKDLSLIDLYLVSRFAIASGSDLQYSIPFGVPVVDLKVDYKEDTIRDLRNIKKGTKCLMVNENENSCMDSIINLRHRRIHNIAFYPYAPGMDLLEDIDFAVTPGEPHLVPKSVTKVIDLGYRYLTPRTILEVALKLDIENIFEGKNYNDYSEQFPSNDYNSSILYQKTSQLEIWLNKLMELMDTGVVGIDEYNRIFCINKKARDILNIDSQKEREKHYKTILPFINFENGRNNRLNMTNKIVNHENTDMMVTVHPIEIDLKFRGHFVIIERFMEMENKQQKARLQILQKGHQAKYYFSDILSNSEKMAATCQLAKKMAKTSSAILITGESGTGKELLASAIHNASSRSVHPYIAINCAAMPENLLESELFGYEGGAFTGAKKSGKLGLFEYAHKGTLFLDEIEDMSPSLQVKLLRVLQEKEVMRVGGHKIIDVDVRVIAATNMNMERMVKEGAIRKDLYYRLNTLQLELPPLRERVEDIPLLADHFMSKKKIAAQLADDVYEAFKSHPWDGNIRELENCIEYFQCLDKDVITRDDLPKSFKIGGLDSRTVSVEDSEPKKTVGLVFPERPDTLLFILETIYRFNCINKSIGRRSLQKEAEKVSVYLPESEIRRVMKKLEEKQWIEIRRGRGGAKVTDEGIEYLKSIE</sequence>
<keyword evidence="5" id="KW-1185">Reference proteome</keyword>
<dbReference type="FunFam" id="3.40.50.300:FF:000006">
    <property type="entry name" value="DNA-binding transcriptional regulator NtrC"/>
    <property type="match status" value="1"/>
</dbReference>
<evidence type="ECO:0000313" key="5">
    <source>
        <dbReference type="Proteomes" id="UP000184052"/>
    </source>
</evidence>
<dbReference type="Proteomes" id="UP000184052">
    <property type="component" value="Unassembled WGS sequence"/>
</dbReference>
<dbReference type="InterPro" id="IPR058031">
    <property type="entry name" value="AAA_lid_NorR"/>
</dbReference>
<evidence type="ECO:0000259" key="3">
    <source>
        <dbReference type="PROSITE" id="PS50045"/>
    </source>
</evidence>